<evidence type="ECO:0000256" key="9">
    <source>
        <dbReference type="ARBA" id="ARBA00039733"/>
    </source>
</evidence>
<feature type="transmembrane region" description="Helical" evidence="10">
    <location>
        <begin position="357"/>
        <end position="383"/>
    </location>
</feature>
<organism evidence="14 15">
    <name type="scientific">Candidatus Portnoybacteria bacterium CG03_land_8_20_14_0_80_41_10</name>
    <dbReference type="NCBI Taxonomy" id="1974808"/>
    <lineage>
        <taxon>Bacteria</taxon>
        <taxon>Candidatus Portnoyibacteriota</taxon>
    </lineage>
</organism>
<gene>
    <name evidence="10" type="primary">secY</name>
    <name evidence="14" type="ORF">COS49_02625</name>
</gene>
<dbReference type="GO" id="GO:0005886">
    <property type="term" value="C:plasma membrane"/>
    <property type="evidence" value="ECO:0007669"/>
    <property type="project" value="UniProtKB-SubCell"/>
</dbReference>
<dbReference type="PANTHER" id="PTHR10906">
    <property type="entry name" value="SECY/SEC61-ALPHA FAMILY MEMBER"/>
    <property type="match status" value="1"/>
</dbReference>
<dbReference type="InterPro" id="IPR002208">
    <property type="entry name" value="SecY/SEC61-alpha"/>
</dbReference>
<dbReference type="InterPro" id="IPR030659">
    <property type="entry name" value="SecY_CS"/>
</dbReference>
<evidence type="ECO:0000256" key="1">
    <source>
        <dbReference type="ARBA" id="ARBA00004141"/>
    </source>
</evidence>
<dbReference type="SUPFAM" id="SSF103491">
    <property type="entry name" value="Preprotein translocase SecY subunit"/>
    <property type="match status" value="1"/>
</dbReference>
<sequence>MKWFQRVIQILKIKDLRQKIFFVLMILVIFRVAASIPVPGIDAERLRQFFTNNQLFGLLNIFTGGAMSNLSIVMLGLGPFITATIIMQLLTMIFPQLEAIYKEEGERGRQKFNQYARMLTIPLAALQSYAMLTLLSHQNIIGSLSAIQWVTSISVITAGALFLMWLGELISEKGIGNGVSLLIFAGIVSQVPQSIRDIVVTYNPAQIPSYLAFLVVALIIIAGVVVINEGRRNIPVSYAKRVRGHRIYGGVSTYLPLNVNPAGVIPIIFALSIMLFPGMVASFLSASRIGWLANFSQSIGQLFQNVWFYGICYFVLVVLFTYFYTAVTFDPKNVANNLQKMGGFIPGIRPGRPTSDFLYFILNRVLLFGAFFLGTIAVLPSIVQGATGITAFGFAIGGTALLIIVSVVLETMRQIGSQLTMRDYEGF</sequence>
<feature type="transmembrane region" description="Helical" evidence="10">
    <location>
        <begin position="389"/>
        <end position="409"/>
    </location>
</feature>
<name>A0A2M7BU13_9BACT</name>
<evidence type="ECO:0000256" key="12">
    <source>
        <dbReference type="RuleBase" id="RU003484"/>
    </source>
</evidence>
<feature type="transmembrane region" description="Helical" evidence="10">
    <location>
        <begin position="20"/>
        <end position="41"/>
    </location>
</feature>
<dbReference type="PIRSF" id="PIRSF004557">
    <property type="entry name" value="SecY"/>
    <property type="match status" value="1"/>
</dbReference>
<dbReference type="PROSITE" id="PS00756">
    <property type="entry name" value="SECY_2"/>
    <property type="match status" value="1"/>
</dbReference>
<keyword evidence="5 10" id="KW-0653">Protein transport</keyword>
<dbReference type="Proteomes" id="UP000229894">
    <property type="component" value="Unassembled WGS sequence"/>
</dbReference>
<feature type="transmembrane region" description="Helical" evidence="10">
    <location>
        <begin position="207"/>
        <end position="227"/>
    </location>
</feature>
<dbReference type="NCBIfam" id="TIGR00967">
    <property type="entry name" value="3a0501s007"/>
    <property type="match status" value="1"/>
</dbReference>
<comment type="subcellular location">
    <subcellularLocation>
        <location evidence="10">Cell membrane</location>
        <topology evidence="10">Multi-pass membrane protein</topology>
    </subcellularLocation>
    <subcellularLocation>
        <location evidence="1 12">Membrane</location>
        <topology evidence="1 12">Multi-pass membrane protein</topology>
    </subcellularLocation>
</comment>
<feature type="transmembrane region" description="Helical" evidence="10">
    <location>
        <begin position="146"/>
        <end position="166"/>
    </location>
</feature>
<feature type="transmembrane region" description="Helical" evidence="10">
    <location>
        <begin position="264"/>
        <end position="286"/>
    </location>
</feature>
<proteinExistence type="inferred from homology"/>
<evidence type="ECO:0000256" key="8">
    <source>
        <dbReference type="ARBA" id="ARBA00023136"/>
    </source>
</evidence>
<dbReference type="Gene3D" id="1.10.3370.10">
    <property type="entry name" value="SecY subunit domain"/>
    <property type="match status" value="1"/>
</dbReference>
<feature type="transmembrane region" description="Helical" evidence="10">
    <location>
        <begin position="306"/>
        <end position="324"/>
    </location>
</feature>
<comment type="caution">
    <text evidence="14">The sequence shown here is derived from an EMBL/GenBank/DDBJ whole genome shotgun (WGS) entry which is preliminary data.</text>
</comment>
<keyword evidence="7 10" id="KW-0811">Translocation</keyword>
<keyword evidence="4 10" id="KW-0812">Transmembrane</keyword>
<comment type="subunit">
    <text evidence="10">Component of the Sec protein translocase complex. Heterotrimer consisting of SecY, SecE and SecG subunits. The heterotrimers can form oligomers, although 1 heterotrimer is thought to be able to translocate proteins. Interacts with the ribosome. Interacts with SecDF, and other proteins may be involved. Interacts with SecA.</text>
</comment>
<dbReference type="GO" id="GO:0043952">
    <property type="term" value="P:protein transport by the Sec complex"/>
    <property type="evidence" value="ECO:0007669"/>
    <property type="project" value="UniProtKB-UniRule"/>
</dbReference>
<dbReference type="AlphaFoldDB" id="A0A2M7BU13"/>
<keyword evidence="8 10" id="KW-0472">Membrane</keyword>
<evidence type="ECO:0000256" key="11">
    <source>
        <dbReference type="RuleBase" id="RU000537"/>
    </source>
</evidence>
<evidence type="ECO:0000256" key="7">
    <source>
        <dbReference type="ARBA" id="ARBA00023010"/>
    </source>
</evidence>
<comment type="similarity">
    <text evidence="2 10 13">Belongs to the SecY/SEC61-alpha family.</text>
</comment>
<evidence type="ECO:0000256" key="13">
    <source>
        <dbReference type="RuleBase" id="RU004349"/>
    </source>
</evidence>
<dbReference type="Pfam" id="PF00344">
    <property type="entry name" value="SecY"/>
    <property type="match status" value="1"/>
</dbReference>
<dbReference type="PRINTS" id="PR00303">
    <property type="entry name" value="SECYTRNLCASE"/>
</dbReference>
<dbReference type="InterPro" id="IPR026593">
    <property type="entry name" value="SecY"/>
</dbReference>
<keyword evidence="6 10" id="KW-1133">Transmembrane helix</keyword>
<dbReference type="PROSITE" id="PS00755">
    <property type="entry name" value="SECY_1"/>
    <property type="match status" value="1"/>
</dbReference>
<feature type="transmembrane region" description="Helical" evidence="10">
    <location>
        <begin position="178"/>
        <end position="195"/>
    </location>
</feature>
<dbReference type="HAMAP" id="MF_01465">
    <property type="entry name" value="SecY"/>
    <property type="match status" value="1"/>
</dbReference>
<comment type="function">
    <text evidence="10 11">The central subunit of the protein translocation channel SecYEG. Consists of two halves formed by TMs 1-5 and 6-10. These two domains form a lateral gate at the front which open onto the bilayer between TMs 2 and 7, and are clamped together by SecE at the back. The channel is closed by both a pore ring composed of hydrophobic SecY resides and a short helix (helix 2A) on the extracellular side of the membrane which forms a plug. The plug probably moves laterally to allow the channel to open. The ring and the pore may move independently.</text>
</comment>
<dbReference type="InterPro" id="IPR023201">
    <property type="entry name" value="SecY_dom_sf"/>
</dbReference>
<reference evidence="15" key="1">
    <citation type="submission" date="2017-09" db="EMBL/GenBank/DDBJ databases">
        <title>Depth-based differentiation of microbial function through sediment-hosted aquifers and enrichment of novel symbionts in the deep terrestrial subsurface.</title>
        <authorList>
            <person name="Probst A.J."/>
            <person name="Ladd B."/>
            <person name="Jarett J.K."/>
            <person name="Geller-Mcgrath D.E."/>
            <person name="Sieber C.M.K."/>
            <person name="Emerson J.B."/>
            <person name="Anantharaman K."/>
            <person name="Thomas B.C."/>
            <person name="Malmstrom R."/>
            <person name="Stieglmeier M."/>
            <person name="Klingl A."/>
            <person name="Woyke T."/>
            <person name="Ryan C.M."/>
            <person name="Banfield J.F."/>
        </authorList>
    </citation>
    <scope>NUCLEOTIDE SEQUENCE [LARGE SCALE GENOMIC DNA]</scope>
</reference>
<keyword evidence="3 10" id="KW-0813">Transport</keyword>
<evidence type="ECO:0000256" key="5">
    <source>
        <dbReference type="ARBA" id="ARBA00022927"/>
    </source>
</evidence>
<evidence type="ECO:0000256" key="10">
    <source>
        <dbReference type="HAMAP-Rule" id="MF_01465"/>
    </source>
</evidence>
<keyword evidence="10" id="KW-1003">Cell membrane</keyword>
<evidence type="ECO:0000313" key="14">
    <source>
        <dbReference type="EMBL" id="PIV10057.1"/>
    </source>
</evidence>
<protein>
    <recommendedName>
        <fullName evidence="9 10">Protein translocase subunit SecY</fullName>
    </recommendedName>
</protein>
<evidence type="ECO:0000256" key="3">
    <source>
        <dbReference type="ARBA" id="ARBA00022448"/>
    </source>
</evidence>
<feature type="transmembrane region" description="Helical" evidence="10">
    <location>
        <begin position="115"/>
        <end position="134"/>
    </location>
</feature>
<evidence type="ECO:0000256" key="4">
    <source>
        <dbReference type="ARBA" id="ARBA00022692"/>
    </source>
</evidence>
<evidence type="ECO:0000256" key="2">
    <source>
        <dbReference type="ARBA" id="ARBA00005751"/>
    </source>
</evidence>
<evidence type="ECO:0000256" key="6">
    <source>
        <dbReference type="ARBA" id="ARBA00022989"/>
    </source>
</evidence>
<feature type="transmembrane region" description="Helical" evidence="10">
    <location>
        <begin position="61"/>
        <end position="94"/>
    </location>
</feature>
<dbReference type="GO" id="GO:0006605">
    <property type="term" value="P:protein targeting"/>
    <property type="evidence" value="ECO:0007669"/>
    <property type="project" value="UniProtKB-UniRule"/>
</dbReference>
<dbReference type="GO" id="GO:0065002">
    <property type="term" value="P:intracellular protein transmembrane transport"/>
    <property type="evidence" value="ECO:0007669"/>
    <property type="project" value="UniProtKB-UniRule"/>
</dbReference>
<evidence type="ECO:0000313" key="15">
    <source>
        <dbReference type="Proteomes" id="UP000229894"/>
    </source>
</evidence>
<dbReference type="EMBL" id="PEUX01000059">
    <property type="protein sequence ID" value="PIV10057.1"/>
    <property type="molecule type" value="Genomic_DNA"/>
</dbReference>
<accession>A0A2M7BU13</accession>
<dbReference type="FunFam" id="1.10.3370.10:FF:000001">
    <property type="entry name" value="Preprotein translocase subunit SecY"/>
    <property type="match status" value="1"/>
</dbReference>